<dbReference type="PROSITE" id="PS51898">
    <property type="entry name" value="TYR_RECOMBINASE"/>
    <property type="match status" value="1"/>
</dbReference>
<evidence type="ECO:0000313" key="7">
    <source>
        <dbReference type="Proteomes" id="UP000023430"/>
    </source>
</evidence>
<evidence type="ECO:0000256" key="4">
    <source>
        <dbReference type="ARBA" id="ARBA00023172"/>
    </source>
</evidence>
<evidence type="ECO:0000256" key="3">
    <source>
        <dbReference type="ARBA" id="ARBA00023125"/>
    </source>
</evidence>
<dbReference type="InterPro" id="IPR013762">
    <property type="entry name" value="Integrase-like_cat_sf"/>
</dbReference>
<dbReference type="InterPro" id="IPR002104">
    <property type="entry name" value="Integrase_catalytic"/>
</dbReference>
<reference evidence="6 7" key="1">
    <citation type="submission" date="2014-01" db="EMBL/GenBank/DDBJ databases">
        <title>Roseivivax isoporae LMG 25204 Genome Sequencing.</title>
        <authorList>
            <person name="Lai Q."/>
            <person name="Li G."/>
            <person name="Shao Z."/>
        </authorList>
    </citation>
    <scope>NUCLEOTIDE SEQUENCE [LARGE SCALE GENOMIC DNA]</scope>
    <source>
        <strain evidence="6 7">LMG 25204</strain>
    </source>
</reference>
<gene>
    <name evidence="6" type="ORF">RISW2_21600</name>
</gene>
<dbReference type="PANTHER" id="PTHR30349">
    <property type="entry name" value="PHAGE INTEGRASE-RELATED"/>
    <property type="match status" value="1"/>
</dbReference>
<dbReference type="Pfam" id="PF00589">
    <property type="entry name" value="Phage_integrase"/>
    <property type="match status" value="1"/>
</dbReference>
<dbReference type="GO" id="GO:0003677">
    <property type="term" value="F:DNA binding"/>
    <property type="evidence" value="ECO:0007669"/>
    <property type="project" value="UniProtKB-KW"/>
</dbReference>
<dbReference type="CDD" id="cd00796">
    <property type="entry name" value="INT_Rci_Hp1_C"/>
    <property type="match status" value="1"/>
</dbReference>
<keyword evidence="4" id="KW-0233">DNA recombination</keyword>
<dbReference type="AlphaFoldDB" id="X7F170"/>
<dbReference type="eggNOG" id="COG0582">
    <property type="taxonomic scope" value="Bacteria"/>
</dbReference>
<feature type="domain" description="Tyr recombinase" evidence="5">
    <location>
        <begin position="121"/>
        <end position="295"/>
    </location>
</feature>
<sequence>MRAPGAMDAVARPSGTLGDVIDRYTTDHTGIGKTKAQVLRAIKADGISDMDCAKITSEDIVTFARRLGQTREPQTVGNYLSHLSAVFDVGRPGYGYPLDYQAMRDAVKVCKRLGLIGKSGKRDRRPTIKEMDALMAHFADRSRRRNAIPMHVVSAFAMFSTRRQDEICRITRSDFEPQHARVLVRDMKNPGEKKGNDVWCELPPEALAIINVHGGSDRLFPYAAETVSTAFTRACKFLGIEDLHFHDLRHEGVSRQFEMGKTIPQVASISGHRSWQSLQRYSHLRATGDKWKKWQWLGRLEECTN</sequence>
<organism evidence="6 7">
    <name type="scientific">Roseivivax isoporae LMG 25204</name>
    <dbReference type="NCBI Taxonomy" id="1449351"/>
    <lineage>
        <taxon>Bacteria</taxon>
        <taxon>Pseudomonadati</taxon>
        <taxon>Pseudomonadota</taxon>
        <taxon>Alphaproteobacteria</taxon>
        <taxon>Rhodobacterales</taxon>
        <taxon>Roseobacteraceae</taxon>
        <taxon>Roseivivax</taxon>
    </lineage>
</organism>
<dbReference type="InterPro" id="IPR011010">
    <property type="entry name" value="DNA_brk_join_enz"/>
</dbReference>
<dbReference type="InterPro" id="IPR050090">
    <property type="entry name" value="Tyrosine_recombinase_XerCD"/>
</dbReference>
<dbReference type="STRING" id="1449351.RISW2_21600"/>
<dbReference type="Proteomes" id="UP000023430">
    <property type="component" value="Unassembled WGS sequence"/>
</dbReference>
<dbReference type="InterPro" id="IPR010998">
    <property type="entry name" value="Integrase_recombinase_N"/>
</dbReference>
<dbReference type="PANTHER" id="PTHR30349:SF41">
    <property type="entry name" value="INTEGRASE_RECOMBINASE PROTEIN MJ0367-RELATED"/>
    <property type="match status" value="1"/>
</dbReference>
<comment type="similarity">
    <text evidence="1">Belongs to the 'phage' integrase family.</text>
</comment>
<keyword evidence="3" id="KW-0238">DNA-binding</keyword>
<proteinExistence type="inferred from homology"/>
<dbReference type="Gene3D" id="1.10.443.10">
    <property type="entry name" value="Intergrase catalytic core"/>
    <property type="match status" value="1"/>
</dbReference>
<accession>X7F170</accession>
<protein>
    <recommendedName>
        <fullName evidence="5">Tyr recombinase domain-containing protein</fullName>
    </recommendedName>
</protein>
<dbReference type="GO" id="GO:0015074">
    <property type="term" value="P:DNA integration"/>
    <property type="evidence" value="ECO:0007669"/>
    <property type="project" value="UniProtKB-KW"/>
</dbReference>
<evidence type="ECO:0000256" key="2">
    <source>
        <dbReference type="ARBA" id="ARBA00022908"/>
    </source>
</evidence>
<keyword evidence="2" id="KW-0229">DNA integration</keyword>
<name>X7F170_9RHOB</name>
<comment type="caution">
    <text evidence="6">The sequence shown here is derived from an EMBL/GenBank/DDBJ whole genome shotgun (WGS) entry which is preliminary data.</text>
</comment>
<evidence type="ECO:0000313" key="6">
    <source>
        <dbReference type="EMBL" id="ETX26647.1"/>
    </source>
</evidence>
<evidence type="ECO:0000256" key="1">
    <source>
        <dbReference type="ARBA" id="ARBA00008857"/>
    </source>
</evidence>
<keyword evidence="7" id="KW-1185">Reference proteome</keyword>
<dbReference type="SUPFAM" id="SSF56349">
    <property type="entry name" value="DNA breaking-rejoining enzymes"/>
    <property type="match status" value="1"/>
</dbReference>
<dbReference type="Gene3D" id="1.10.150.130">
    <property type="match status" value="1"/>
</dbReference>
<dbReference type="EMBL" id="JAME01000070">
    <property type="protein sequence ID" value="ETX26647.1"/>
    <property type="molecule type" value="Genomic_DNA"/>
</dbReference>
<dbReference type="GO" id="GO:0006310">
    <property type="term" value="P:DNA recombination"/>
    <property type="evidence" value="ECO:0007669"/>
    <property type="project" value="UniProtKB-KW"/>
</dbReference>
<evidence type="ECO:0000259" key="5">
    <source>
        <dbReference type="PROSITE" id="PS51898"/>
    </source>
</evidence>